<evidence type="ECO:0000313" key="1">
    <source>
        <dbReference type="EMBL" id="TXC02223.1"/>
    </source>
</evidence>
<sequence length="331" mass="38333">MSTEFSLFFALPTELRGEIWNLAIRPKRSGVHIFRVYSTYMDHETSPEEVIHFSANEASFYGHERCELSLAVPFPHKSLDGTNKDGARMTSPYYHLYNVDDALGHKVLHVGIEYQSDWGPQFYDELQGDGECPAFDQIQGLQHSVFAPCIWFVDYNLKRKANAPPHEGCESGKMSFGQICQRCTFYVCMFLARMFQFDPKTQSGFLITLHTKDFYTPMIFDFNISTYLTDAGLWTACHESRLTMQKHFLQDPWLSPPWTGYYISGGAPAYITIRYNDDLVILQLDSLEFEKWDDETVGRLQNIHDIHIEYRAEWSIDFYEEDEGGDEADAF</sequence>
<dbReference type="Proteomes" id="UP000321331">
    <property type="component" value="Unassembled WGS sequence"/>
</dbReference>
<reference evidence="1 2" key="1">
    <citation type="submission" date="2019-07" db="EMBL/GenBank/DDBJ databases">
        <title>The First High-Quality Draft Genome Sequence of the Causal Agent of the Current Panama Disease Epidemic.</title>
        <authorList>
            <person name="Warmington R.J."/>
            <person name="Kay W."/>
            <person name="Jeffries A."/>
            <person name="Bebber D."/>
            <person name="Moore K."/>
            <person name="Studholme D.J."/>
        </authorList>
    </citation>
    <scope>NUCLEOTIDE SEQUENCE [LARGE SCALE GENOMIC DNA]</scope>
    <source>
        <strain evidence="1 2">TR4</strain>
    </source>
</reference>
<evidence type="ECO:0000313" key="2">
    <source>
        <dbReference type="Proteomes" id="UP000321331"/>
    </source>
</evidence>
<comment type="caution">
    <text evidence="1">The sequence shown here is derived from an EMBL/GenBank/DDBJ whole genome shotgun (WGS) entry which is preliminary data.</text>
</comment>
<dbReference type="EMBL" id="VMNF01000008">
    <property type="protein sequence ID" value="TXC02223.1"/>
    <property type="molecule type" value="Genomic_DNA"/>
</dbReference>
<protein>
    <submittedName>
        <fullName evidence="1">Uncharacterized protein</fullName>
    </submittedName>
</protein>
<organism evidence="1 2">
    <name type="scientific">Fusarium oxysporum f. sp. cubense</name>
    <dbReference type="NCBI Taxonomy" id="61366"/>
    <lineage>
        <taxon>Eukaryota</taxon>
        <taxon>Fungi</taxon>
        <taxon>Dikarya</taxon>
        <taxon>Ascomycota</taxon>
        <taxon>Pezizomycotina</taxon>
        <taxon>Sordariomycetes</taxon>
        <taxon>Hypocreomycetidae</taxon>
        <taxon>Hypocreales</taxon>
        <taxon>Nectriaceae</taxon>
        <taxon>Fusarium</taxon>
        <taxon>Fusarium oxysporum species complex</taxon>
    </lineage>
</organism>
<dbReference type="AlphaFoldDB" id="A0A5C6SU63"/>
<name>A0A5C6SU63_FUSOC</name>
<accession>A0A5C6SU63</accession>
<proteinExistence type="predicted"/>
<gene>
    <name evidence="1" type="ORF">FocTR4_00015540</name>
</gene>